<evidence type="ECO:0000313" key="7">
    <source>
        <dbReference type="Proteomes" id="UP000018542"/>
    </source>
</evidence>
<sequence>MARKIREARRVRVSATLESARDIRAGALALRRLCPVMRRVHDTIGDPLLRRHPAGFEGLARIVVGQQLSIASAAAIWARTVRAVDPFDAETLLAQDDATLRAAGLSQGKMRTLRAAASAIQSGALVLDQDMADTELFDALVGVSGIGPWTADIYLLFCLGRPDGFASGDLALQIAAQRAFAFETRPSSRELLALAERWRPWRGVAAHLLWAFYAHQRVSR</sequence>
<dbReference type="OrthoDB" id="9785929at2"/>
<name>V5SAD9_9HYPH</name>
<keyword evidence="4" id="KW-0234">DNA repair</keyword>
<evidence type="ECO:0000259" key="5">
    <source>
        <dbReference type="SMART" id="SM00478"/>
    </source>
</evidence>
<protein>
    <recommendedName>
        <fullName evidence="2">DNA-3-methyladenine glycosylase II</fullName>
        <ecNumber evidence="2">3.2.2.21</ecNumber>
    </recommendedName>
</protein>
<dbReference type="InterPro" id="IPR051912">
    <property type="entry name" value="Alkylbase_DNA_Glycosylase/TA"/>
</dbReference>
<dbReference type="Gene3D" id="1.10.340.30">
    <property type="entry name" value="Hypothetical protein, domain 2"/>
    <property type="match status" value="1"/>
</dbReference>
<dbReference type="InterPro" id="IPR011257">
    <property type="entry name" value="DNA_glycosylase"/>
</dbReference>
<organism evidence="6 7">
    <name type="scientific">Hyphomicrobium nitrativorans NL23</name>
    <dbReference type="NCBI Taxonomy" id="1029756"/>
    <lineage>
        <taxon>Bacteria</taxon>
        <taxon>Pseudomonadati</taxon>
        <taxon>Pseudomonadota</taxon>
        <taxon>Alphaproteobacteria</taxon>
        <taxon>Hyphomicrobiales</taxon>
        <taxon>Hyphomicrobiaceae</taxon>
        <taxon>Hyphomicrobium</taxon>
    </lineage>
</organism>
<dbReference type="PANTHER" id="PTHR43003">
    <property type="entry name" value="DNA-3-METHYLADENINE GLYCOSYLASE"/>
    <property type="match status" value="1"/>
</dbReference>
<proteinExistence type="predicted"/>
<dbReference type="SUPFAM" id="SSF48150">
    <property type="entry name" value="DNA-glycosylase"/>
    <property type="match status" value="1"/>
</dbReference>
<dbReference type="GO" id="GO:0043916">
    <property type="term" value="F:DNA-7-methylguanine glycosylase activity"/>
    <property type="evidence" value="ECO:0007669"/>
    <property type="project" value="TreeGrafter"/>
</dbReference>
<dbReference type="GO" id="GO:0032993">
    <property type="term" value="C:protein-DNA complex"/>
    <property type="evidence" value="ECO:0007669"/>
    <property type="project" value="TreeGrafter"/>
</dbReference>
<dbReference type="PATRIC" id="fig|1029756.8.peg.797"/>
<dbReference type="CDD" id="cd00056">
    <property type="entry name" value="ENDO3c"/>
    <property type="match status" value="1"/>
</dbReference>
<dbReference type="Proteomes" id="UP000018542">
    <property type="component" value="Chromosome"/>
</dbReference>
<dbReference type="EMBL" id="CP006912">
    <property type="protein sequence ID" value="AHB47726.1"/>
    <property type="molecule type" value="Genomic_DNA"/>
</dbReference>
<dbReference type="GO" id="GO:0008725">
    <property type="term" value="F:DNA-3-methyladenine glycosylase activity"/>
    <property type="evidence" value="ECO:0007669"/>
    <property type="project" value="TreeGrafter"/>
</dbReference>
<dbReference type="KEGG" id="hni:W911_03820"/>
<dbReference type="Pfam" id="PF00730">
    <property type="entry name" value="HhH-GPD"/>
    <property type="match status" value="1"/>
</dbReference>
<evidence type="ECO:0000256" key="3">
    <source>
        <dbReference type="ARBA" id="ARBA00022763"/>
    </source>
</evidence>
<dbReference type="InterPro" id="IPR003265">
    <property type="entry name" value="HhH-GPD_domain"/>
</dbReference>
<dbReference type="HOGENOM" id="CLU_000445_72_5_5"/>
<gene>
    <name evidence="6" type="ORF">W911_03820</name>
</gene>
<dbReference type="SMART" id="SM00478">
    <property type="entry name" value="ENDO3c"/>
    <property type="match status" value="1"/>
</dbReference>
<reference evidence="6 7" key="1">
    <citation type="journal article" date="2014" name="Genome Announc.">
        <title>Complete Genome Sequence of Hyphomicrobium nitrativorans Strain NL23, a Denitrifying Bacterium Isolated from Biofilm of a Methanol-Fed Denitrification System Treating Seawater at the Montreal Biodome.</title>
        <authorList>
            <person name="Martineau C."/>
            <person name="Villeneuve C."/>
            <person name="Mauffrey F."/>
            <person name="Villemur R."/>
        </authorList>
    </citation>
    <scope>NUCLEOTIDE SEQUENCE [LARGE SCALE GENOMIC DNA]</scope>
    <source>
        <strain evidence="6">NL23</strain>
    </source>
</reference>
<dbReference type="GO" id="GO:0006307">
    <property type="term" value="P:DNA alkylation repair"/>
    <property type="evidence" value="ECO:0007669"/>
    <property type="project" value="TreeGrafter"/>
</dbReference>
<keyword evidence="3" id="KW-0227">DNA damage</keyword>
<evidence type="ECO:0000313" key="6">
    <source>
        <dbReference type="EMBL" id="AHB47726.1"/>
    </source>
</evidence>
<accession>V5SAD9</accession>
<keyword evidence="7" id="KW-1185">Reference proteome</keyword>
<evidence type="ECO:0000256" key="2">
    <source>
        <dbReference type="ARBA" id="ARBA00012000"/>
    </source>
</evidence>
<dbReference type="GO" id="GO:0032131">
    <property type="term" value="F:alkylated DNA binding"/>
    <property type="evidence" value="ECO:0007669"/>
    <property type="project" value="TreeGrafter"/>
</dbReference>
<dbReference type="GO" id="GO:0006285">
    <property type="term" value="P:base-excision repair, AP site formation"/>
    <property type="evidence" value="ECO:0007669"/>
    <property type="project" value="TreeGrafter"/>
</dbReference>
<dbReference type="PANTHER" id="PTHR43003:SF13">
    <property type="entry name" value="DNA-3-METHYLADENINE GLYCOSYLASE 2"/>
    <property type="match status" value="1"/>
</dbReference>
<dbReference type="AlphaFoldDB" id="V5SAD9"/>
<dbReference type="EC" id="3.2.2.21" evidence="2"/>
<dbReference type="GO" id="GO:0005737">
    <property type="term" value="C:cytoplasm"/>
    <property type="evidence" value="ECO:0007669"/>
    <property type="project" value="TreeGrafter"/>
</dbReference>
<dbReference type="Gene3D" id="1.10.1670.40">
    <property type="match status" value="1"/>
</dbReference>
<feature type="domain" description="HhH-GPD" evidence="5">
    <location>
        <begin position="64"/>
        <end position="213"/>
    </location>
</feature>
<evidence type="ECO:0000256" key="4">
    <source>
        <dbReference type="ARBA" id="ARBA00023204"/>
    </source>
</evidence>
<evidence type="ECO:0000256" key="1">
    <source>
        <dbReference type="ARBA" id="ARBA00000086"/>
    </source>
</evidence>
<dbReference type="STRING" id="1029756.W911_03820"/>
<comment type="catalytic activity">
    <reaction evidence="1">
        <text>Hydrolysis of alkylated DNA, releasing 3-methyladenine, 3-methylguanine, 7-methylguanine and 7-methyladenine.</text>
        <dbReference type="EC" id="3.2.2.21"/>
    </reaction>
</comment>
<dbReference type="RefSeq" id="WP_023786176.1">
    <property type="nucleotide sequence ID" value="NC_022997.1"/>
</dbReference>